<proteinExistence type="predicted"/>
<dbReference type="GO" id="GO:0006508">
    <property type="term" value="P:proteolysis"/>
    <property type="evidence" value="ECO:0007669"/>
    <property type="project" value="InterPro"/>
</dbReference>
<evidence type="ECO:0000313" key="3">
    <source>
        <dbReference type="Proteomes" id="UP000515561"/>
    </source>
</evidence>
<accession>A0A6S6R210</accession>
<dbReference type="Gene3D" id="3.40.50.200">
    <property type="entry name" value="Peptidase S8/S53 domain"/>
    <property type="match status" value="1"/>
</dbReference>
<feature type="domain" description="Peptidase S8/S53" evidence="1">
    <location>
        <begin position="79"/>
        <end position="166"/>
    </location>
</feature>
<organism evidence="2 3">
    <name type="scientific">Anaerocolumna cellulosilytica</name>
    <dbReference type="NCBI Taxonomy" id="433286"/>
    <lineage>
        <taxon>Bacteria</taxon>
        <taxon>Bacillati</taxon>
        <taxon>Bacillota</taxon>
        <taxon>Clostridia</taxon>
        <taxon>Lachnospirales</taxon>
        <taxon>Lachnospiraceae</taxon>
        <taxon>Anaerocolumna</taxon>
    </lineage>
</organism>
<reference evidence="2 3" key="1">
    <citation type="journal article" date="2016" name="Int. J. Syst. Evol. Microbiol.">
        <title>Descriptions of Anaerotaenia torta gen. nov., sp. nov. and Anaerocolumna cellulosilytica gen. nov., sp. nov. isolated from a methanogenic reactor of cattle waste.</title>
        <authorList>
            <person name="Uek A."/>
            <person name="Ohtaki Y."/>
            <person name="Kaku N."/>
            <person name="Ueki K."/>
        </authorList>
    </citation>
    <scope>NUCLEOTIDE SEQUENCE [LARGE SCALE GENOMIC DNA]</scope>
    <source>
        <strain evidence="2 3">SN021</strain>
    </source>
</reference>
<gene>
    <name evidence="2" type="ORF">acsn021_11110</name>
</gene>
<evidence type="ECO:0000313" key="2">
    <source>
        <dbReference type="EMBL" id="BCJ93542.1"/>
    </source>
</evidence>
<sequence length="211" mass="24123">MANQKKRIIIICLLILVVVCVYFLKDIVIVFPISNNPEKIGILDGRLSILPDNVIISENTYTKESNLTHGDEMVKFASKLSGGMEVYYYDITNENNEITDDNIINGLNWMVNNNIKKVNISLSSKIYSLEVQEWIKENKDKITIFCSYNNRLNSSDYPAMYENVIASGFNGQISYKSIDKKYGGNKILLLSDFSYYEGTSYLSLITLVRYN</sequence>
<protein>
    <recommendedName>
        <fullName evidence="1">Peptidase S8/S53 domain-containing protein</fullName>
    </recommendedName>
</protein>
<dbReference type="EMBL" id="AP023367">
    <property type="protein sequence ID" value="BCJ93542.1"/>
    <property type="molecule type" value="Genomic_DNA"/>
</dbReference>
<dbReference type="SUPFAM" id="SSF52743">
    <property type="entry name" value="Subtilisin-like"/>
    <property type="match status" value="1"/>
</dbReference>
<dbReference type="AlphaFoldDB" id="A0A6S6R210"/>
<dbReference type="Pfam" id="PF00082">
    <property type="entry name" value="Peptidase_S8"/>
    <property type="match status" value="1"/>
</dbReference>
<dbReference type="KEGG" id="acel:acsn021_11110"/>
<dbReference type="InterPro" id="IPR000209">
    <property type="entry name" value="Peptidase_S8/S53_dom"/>
</dbReference>
<keyword evidence="3" id="KW-1185">Reference proteome</keyword>
<dbReference type="GO" id="GO:0004252">
    <property type="term" value="F:serine-type endopeptidase activity"/>
    <property type="evidence" value="ECO:0007669"/>
    <property type="project" value="InterPro"/>
</dbReference>
<dbReference type="Proteomes" id="UP000515561">
    <property type="component" value="Chromosome"/>
</dbReference>
<dbReference type="RefSeq" id="WP_184090883.1">
    <property type="nucleotide sequence ID" value="NZ_AP023367.1"/>
</dbReference>
<name>A0A6S6R210_9FIRM</name>
<evidence type="ECO:0000259" key="1">
    <source>
        <dbReference type="Pfam" id="PF00082"/>
    </source>
</evidence>
<dbReference type="InterPro" id="IPR036852">
    <property type="entry name" value="Peptidase_S8/S53_dom_sf"/>
</dbReference>